<evidence type="ECO:0000256" key="2">
    <source>
        <dbReference type="ARBA" id="ARBA00005262"/>
    </source>
</evidence>
<evidence type="ECO:0000256" key="3">
    <source>
        <dbReference type="ARBA" id="ARBA00022475"/>
    </source>
</evidence>
<comment type="caution">
    <text evidence="8">The sequence shown here is derived from an EMBL/GenBank/DDBJ whole genome shotgun (WGS) entry which is preliminary data.</text>
</comment>
<evidence type="ECO:0000256" key="7">
    <source>
        <dbReference type="SAM" id="Phobius"/>
    </source>
</evidence>
<gene>
    <name evidence="8" type="ORF">JZO70_14895</name>
</gene>
<keyword evidence="6 7" id="KW-0472">Membrane</keyword>
<name>A0ABS3LCU8_9ENTE</name>
<proteinExistence type="inferred from homology"/>
<dbReference type="InterPro" id="IPR003370">
    <property type="entry name" value="Chromate_transpt"/>
</dbReference>
<evidence type="ECO:0000256" key="4">
    <source>
        <dbReference type="ARBA" id="ARBA00022692"/>
    </source>
</evidence>
<feature type="transmembrane region" description="Helical" evidence="7">
    <location>
        <begin position="6"/>
        <end position="27"/>
    </location>
</feature>
<evidence type="ECO:0000256" key="6">
    <source>
        <dbReference type="ARBA" id="ARBA00023136"/>
    </source>
</evidence>
<feature type="transmembrane region" description="Helical" evidence="7">
    <location>
        <begin position="78"/>
        <end position="102"/>
    </location>
</feature>
<evidence type="ECO:0000256" key="5">
    <source>
        <dbReference type="ARBA" id="ARBA00022989"/>
    </source>
</evidence>
<feature type="transmembrane region" description="Helical" evidence="7">
    <location>
        <begin position="108"/>
        <end position="128"/>
    </location>
</feature>
<sequence>MSSSYLRLFGYNFFISTFTFGGGYVTIPMMEKYFVSHGDITKDELLDLATIAQSSPGAIAVNLSVLVGKKAKGLKGAFVSGLAAIMPSFIILSIVSLAYTAFQNDPTIRAVLQGMEAAVAAIIVDLVIDMYMALRREKKVLLMILPFVAFVANAFFNVHPLWILLGTILILFIQAKFKGGSQ</sequence>
<protein>
    <submittedName>
        <fullName evidence="8">Chromate transporter</fullName>
    </submittedName>
</protein>
<organism evidence="8 9">
    <name type="scientific">Candidatus Enterococcus moelleringii</name>
    <dbReference type="NCBI Taxonomy" id="2815325"/>
    <lineage>
        <taxon>Bacteria</taxon>
        <taxon>Bacillati</taxon>
        <taxon>Bacillota</taxon>
        <taxon>Bacilli</taxon>
        <taxon>Lactobacillales</taxon>
        <taxon>Enterococcaceae</taxon>
        <taxon>Enterococcus</taxon>
    </lineage>
</organism>
<dbReference type="InterPro" id="IPR052518">
    <property type="entry name" value="CHR_Transporter"/>
</dbReference>
<keyword evidence="4 7" id="KW-0812">Transmembrane</keyword>
<comment type="subcellular location">
    <subcellularLocation>
        <location evidence="1">Cell membrane</location>
        <topology evidence="1">Multi-pass membrane protein</topology>
    </subcellularLocation>
</comment>
<dbReference type="EMBL" id="JAFREM010000024">
    <property type="protein sequence ID" value="MBO1307462.1"/>
    <property type="molecule type" value="Genomic_DNA"/>
</dbReference>
<comment type="similarity">
    <text evidence="2">Belongs to the chromate ion transporter (CHR) (TC 2.A.51) family.</text>
</comment>
<keyword evidence="9" id="KW-1185">Reference proteome</keyword>
<accession>A0ABS3LCU8</accession>
<dbReference type="Pfam" id="PF02417">
    <property type="entry name" value="Chromate_transp"/>
    <property type="match status" value="1"/>
</dbReference>
<dbReference type="PANTHER" id="PTHR43663">
    <property type="entry name" value="CHROMATE TRANSPORT PROTEIN-RELATED"/>
    <property type="match status" value="1"/>
</dbReference>
<evidence type="ECO:0000256" key="1">
    <source>
        <dbReference type="ARBA" id="ARBA00004651"/>
    </source>
</evidence>
<feature type="transmembrane region" description="Helical" evidence="7">
    <location>
        <begin position="140"/>
        <end position="156"/>
    </location>
</feature>
<evidence type="ECO:0000313" key="8">
    <source>
        <dbReference type="EMBL" id="MBO1307462.1"/>
    </source>
</evidence>
<dbReference type="Proteomes" id="UP000664601">
    <property type="component" value="Unassembled WGS sequence"/>
</dbReference>
<keyword evidence="5 7" id="KW-1133">Transmembrane helix</keyword>
<dbReference type="RefSeq" id="WP_207674462.1">
    <property type="nucleotide sequence ID" value="NZ_JAFREM010000024.1"/>
</dbReference>
<keyword evidence="3" id="KW-1003">Cell membrane</keyword>
<evidence type="ECO:0000313" key="9">
    <source>
        <dbReference type="Proteomes" id="UP000664601"/>
    </source>
</evidence>
<dbReference type="PANTHER" id="PTHR43663:SF2">
    <property type="entry name" value="CHROMATE TRANSPORT PROTEIN-RELATED"/>
    <property type="match status" value="1"/>
</dbReference>
<reference evidence="8 9" key="1">
    <citation type="submission" date="2021-03" db="EMBL/GenBank/DDBJ databases">
        <title>Enterococcal diversity collection.</title>
        <authorList>
            <person name="Gilmore M.S."/>
            <person name="Schwartzman J."/>
            <person name="Van Tyne D."/>
            <person name="Martin M."/>
            <person name="Earl A.M."/>
            <person name="Manson A.L."/>
            <person name="Straub T."/>
            <person name="Salamzade R."/>
            <person name="Saavedra J."/>
            <person name="Lebreton F."/>
            <person name="Prichula J."/>
            <person name="Schaufler K."/>
            <person name="Gaca A."/>
            <person name="Sgardioli B."/>
            <person name="Wagenaar J."/>
            <person name="Strong T."/>
        </authorList>
    </citation>
    <scope>NUCLEOTIDE SEQUENCE [LARGE SCALE GENOMIC DNA]</scope>
    <source>
        <strain evidence="8 9">669A</strain>
    </source>
</reference>